<accession>I3ST07</accession>
<proteinExistence type="evidence at transcript level"/>
<evidence type="ECO:0000313" key="1">
    <source>
        <dbReference type="EMBL" id="AFK43399.1"/>
    </source>
</evidence>
<reference evidence="1" key="1">
    <citation type="submission" date="2012-05" db="EMBL/GenBank/DDBJ databases">
        <authorList>
            <person name="Krishnakumar V."/>
            <person name="Cheung F."/>
            <person name="Xiao Y."/>
            <person name="Chan A."/>
            <person name="Moskal W.A."/>
            <person name="Town C.D."/>
        </authorList>
    </citation>
    <scope>NUCLEOTIDE SEQUENCE</scope>
</reference>
<sequence length="32" mass="3796">MNRRRRLKSSSKPSVQLHLLVFEFPLPSRCVI</sequence>
<organism evidence="1">
    <name type="scientific">Medicago truncatula</name>
    <name type="common">Barrel medic</name>
    <name type="synonym">Medicago tribuloides</name>
    <dbReference type="NCBI Taxonomy" id="3880"/>
    <lineage>
        <taxon>Eukaryota</taxon>
        <taxon>Viridiplantae</taxon>
        <taxon>Streptophyta</taxon>
        <taxon>Embryophyta</taxon>
        <taxon>Tracheophyta</taxon>
        <taxon>Spermatophyta</taxon>
        <taxon>Magnoliopsida</taxon>
        <taxon>eudicotyledons</taxon>
        <taxon>Gunneridae</taxon>
        <taxon>Pentapetalae</taxon>
        <taxon>rosids</taxon>
        <taxon>fabids</taxon>
        <taxon>Fabales</taxon>
        <taxon>Fabaceae</taxon>
        <taxon>Papilionoideae</taxon>
        <taxon>50 kb inversion clade</taxon>
        <taxon>NPAAA clade</taxon>
        <taxon>Hologalegina</taxon>
        <taxon>IRL clade</taxon>
        <taxon>Trifolieae</taxon>
        <taxon>Medicago</taxon>
    </lineage>
</organism>
<protein>
    <submittedName>
        <fullName evidence="1">Uncharacterized protein</fullName>
    </submittedName>
</protein>
<name>I3ST07_MEDTR</name>
<dbReference type="AlphaFoldDB" id="I3ST07"/>
<dbReference type="EMBL" id="BT143605">
    <property type="protein sequence ID" value="AFK43399.1"/>
    <property type="molecule type" value="mRNA"/>
</dbReference>